<protein>
    <recommendedName>
        <fullName evidence="4">Flagellar operon protein</fullName>
    </recommendedName>
</protein>
<proteinExistence type="predicted"/>
<feature type="compositionally biased region" description="Low complexity" evidence="1">
    <location>
        <begin position="9"/>
        <end position="20"/>
    </location>
</feature>
<dbReference type="STRING" id="370438.PTH_2081"/>
<feature type="region of interest" description="Disordered" evidence="1">
    <location>
        <begin position="1"/>
        <end position="26"/>
    </location>
</feature>
<name>A5D0I7_PELTS</name>
<evidence type="ECO:0000313" key="2">
    <source>
        <dbReference type="EMBL" id="BAF60262.1"/>
    </source>
</evidence>
<gene>
    <name evidence="2" type="ordered locus">PTH_2081</name>
</gene>
<dbReference type="AlphaFoldDB" id="A5D0I7"/>
<reference evidence="3" key="1">
    <citation type="journal article" date="2008" name="Genome Res.">
        <title>The genome of Pelotomaculum thermopropionicum reveals niche-associated evolution in anaerobic microbiota.</title>
        <authorList>
            <person name="Kosaka T."/>
            <person name="Kato S."/>
            <person name="Shimoyama T."/>
            <person name="Ishii S."/>
            <person name="Abe T."/>
            <person name="Watanabe K."/>
        </authorList>
    </citation>
    <scope>NUCLEOTIDE SEQUENCE [LARGE SCALE GENOMIC DNA]</scope>
    <source>
        <strain evidence="3">DSM 13744 / JCM 10971 / SI</strain>
    </source>
</reference>
<dbReference type="NCBIfam" id="TIGR02530">
    <property type="entry name" value="flg_new"/>
    <property type="match status" value="1"/>
</dbReference>
<dbReference type="InterPro" id="IPR013367">
    <property type="entry name" value="Flagellar_put"/>
</dbReference>
<accession>A5D0I7</accession>
<dbReference type="KEGG" id="pth:PTH_2081"/>
<dbReference type="HOGENOM" id="CLU_145226_3_1_9"/>
<dbReference type="Pfam" id="PF12611">
    <property type="entry name" value="Flagellar_put"/>
    <property type="match status" value="1"/>
</dbReference>
<keyword evidence="3" id="KW-1185">Reference proteome</keyword>
<evidence type="ECO:0008006" key="4">
    <source>
        <dbReference type="Google" id="ProtNLM"/>
    </source>
</evidence>
<dbReference type="EMBL" id="AP009389">
    <property type="protein sequence ID" value="BAF60262.1"/>
    <property type="molecule type" value="Genomic_DNA"/>
</dbReference>
<evidence type="ECO:0000313" key="3">
    <source>
        <dbReference type="Proteomes" id="UP000006556"/>
    </source>
</evidence>
<dbReference type="Proteomes" id="UP000006556">
    <property type="component" value="Chromosome"/>
</dbReference>
<dbReference type="eggNOG" id="ENOG5032Y5R">
    <property type="taxonomic scope" value="Bacteria"/>
</dbReference>
<sequence length="133" mass="14396">MVKGVSRIQGAGPVQAPPAAGRKEPALKSGLSFESILKKEFEKSRELKFSAHAERRLKERNIHLDGADLARIEGAFRQAEAKGARESLIIYGDLALVTSIKNRTVVTAMDGKSAQGHVFTNIDSAVIVNRLGE</sequence>
<evidence type="ECO:0000256" key="1">
    <source>
        <dbReference type="SAM" id="MobiDB-lite"/>
    </source>
</evidence>
<organism evidence="2 3">
    <name type="scientific">Pelotomaculum thermopropionicum (strain DSM 13744 / JCM 10971 / SI)</name>
    <dbReference type="NCBI Taxonomy" id="370438"/>
    <lineage>
        <taxon>Bacteria</taxon>
        <taxon>Bacillati</taxon>
        <taxon>Bacillota</taxon>
        <taxon>Clostridia</taxon>
        <taxon>Eubacteriales</taxon>
        <taxon>Desulfotomaculaceae</taxon>
        <taxon>Pelotomaculum</taxon>
    </lineage>
</organism>